<dbReference type="InterPro" id="IPR022489">
    <property type="entry name" value="PolyP_AMP_Tfrase"/>
</dbReference>
<accession>A0ABS4KGH4</accession>
<evidence type="ECO:0000259" key="1">
    <source>
        <dbReference type="Pfam" id="PF03976"/>
    </source>
</evidence>
<feature type="domain" description="Polyphosphate kinase-2-related" evidence="1">
    <location>
        <begin position="265"/>
        <end position="485"/>
    </location>
</feature>
<comment type="caution">
    <text evidence="2">The sequence shown here is derived from an EMBL/GenBank/DDBJ whole genome shotgun (WGS) entry which is preliminary data.</text>
</comment>
<dbReference type="EMBL" id="JAGGLI010000001">
    <property type="protein sequence ID" value="MBP2026236.1"/>
    <property type="molecule type" value="Genomic_DNA"/>
</dbReference>
<proteinExistence type="predicted"/>
<dbReference type="InterPro" id="IPR027417">
    <property type="entry name" value="P-loop_NTPase"/>
</dbReference>
<protein>
    <submittedName>
        <fullName evidence="2">Polyphosphate:AMP phosphotransferase</fullName>
    </submittedName>
</protein>
<name>A0ABS4KGH4_9FIRM</name>
<dbReference type="NCBIfam" id="TIGR03708">
    <property type="entry name" value="poly_P_AMP_trns"/>
    <property type="match status" value="1"/>
</dbReference>
<dbReference type="RefSeq" id="WP_209658100.1">
    <property type="nucleotide sequence ID" value="NZ_JAGGLI010000001.1"/>
</dbReference>
<dbReference type="PANTHER" id="PTHR34383:SF3">
    <property type="entry name" value="POLYPHOSPHATE:AMP PHOSPHOTRANSFERASE"/>
    <property type="match status" value="1"/>
</dbReference>
<dbReference type="Proteomes" id="UP001314903">
    <property type="component" value="Unassembled WGS sequence"/>
</dbReference>
<organism evidence="2 3">
    <name type="scientific">Acetoanaerobium pronyense</name>
    <dbReference type="NCBI Taxonomy" id="1482736"/>
    <lineage>
        <taxon>Bacteria</taxon>
        <taxon>Bacillati</taxon>
        <taxon>Bacillota</taxon>
        <taxon>Clostridia</taxon>
        <taxon>Peptostreptococcales</taxon>
        <taxon>Filifactoraceae</taxon>
        <taxon>Acetoanaerobium</taxon>
    </lineage>
</organism>
<dbReference type="Pfam" id="PF03976">
    <property type="entry name" value="PPK2"/>
    <property type="match status" value="2"/>
</dbReference>
<dbReference type="PANTHER" id="PTHR34383">
    <property type="entry name" value="POLYPHOSPHATE:AMP PHOSPHOTRANSFERASE-RELATED"/>
    <property type="match status" value="1"/>
</dbReference>
<sequence length="503" mass="60305">MLKNSEKKPSKKFEDIKLKDLGKELARLQREIQEKKIPVLIIFEGFDASGKGTMINEVIRELDPRGYKVRVFHESTEEEQRKPFLWRFWQKIPKKGQIVIFDRSWYRRAMEESHVDVRTMKEDIEDIKNIEKQLSDDGVEIIKIFLHISKETQKNRLKSLESDEATSWRVKKKDINQNEKYDYYYSLFDGILTQTNYSFSPWDVVISEDKEESSKQIMTIIEERLKTRIKADEKSKEKDTIKDKIEKEKNPVSWMIDRLDLSLDLEKKEYSKMLNLLQSKIENLSYEMYRKKIPMILVFEGWDASGKGGAIKRLTFPMDPRGFEVIPISAPDETEKEYHYLWRFWKDIPKTGHTAIFDRSWYGRVMVERVEGFAKVHEWMRAYEEINQFEKHLRSYNAVILKFFIHVDKDEQLQRFEKRKNDKDKSHKLTEEDWRNREKWEEYKNAIGEMIEKTDTLYAPWIVIEGNSKKYARIKVLEEVSKAMELAIGEYTLEQELSKEEGY</sequence>
<feature type="domain" description="Polyphosphate kinase-2-related" evidence="1">
    <location>
        <begin position="11"/>
        <end position="229"/>
    </location>
</feature>
<dbReference type="SUPFAM" id="SSF52540">
    <property type="entry name" value="P-loop containing nucleoside triphosphate hydrolases"/>
    <property type="match status" value="2"/>
</dbReference>
<keyword evidence="3" id="KW-1185">Reference proteome</keyword>
<dbReference type="Gene3D" id="3.40.50.300">
    <property type="entry name" value="P-loop containing nucleotide triphosphate hydrolases"/>
    <property type="match status" value="2"/>
</dbReference>
<reference evidence="2 3" key="1">
    <citation type="submission" date="2021-03" db="EMBL/GenBank/DDBJ databases">
        <title>Genomic Encyclopedia of Type Strains, Phase IV (KMG-IV): sequencing the most valuable type-strain genomes for metagenomic binning, comparative biology and taxonomic classification.</title>
        <authorList>
            <person name="Goeker M."/>
        </authorList>
    </citation>
    <scope>NUCLEOTIDE SEQUENCE [LARGE SCALE GENOMIC DNA]</scope>
    <source>
        <strain evidence="2 3">DSM 27512</strain>
    </source>
</reference>
<evidence type="ECO:0000313" key="3">
    <source>
        <dbReference type="Proteomes" id="UP001314903"/>
    </source>
</evidence>
<evidence type="ECO:0000313" key="2">
    <source>
        <dbReference type="EMBL" id="MBP2026236.1"/>
    </source>
</evidence>
<gene>
    <name evidence="2" type="ORF">J2Z35_000025</name>
</gene>
<dbReference type="InterPro" id="IPR022488">
    <property type="entry name" value="PPK2-related"/>
</dbReference>